<sequence length="254" mass="26984">MPDPSPSPPPSPASPSLIRGAGVAAWRQIVDGIEADIASGRLAPGDRLAPETSLAERFGVNRHTVRRALSELAARGLVRATQGRGTFVEARTLAYPIGPRTRFTEIVAGAGRQASGELISARETAANAWAAERLGLAAGAPVLELVTMRAADGTPISLATSTFPLPRFAGLDALFRETRSLTLAYRRMGIPDYRRLTSTVTARPAAPEEAAALDLAPGRILLVLDNVNTDPEGTRIQATRALFSADRVEMVVEW</sequence>
<dbReference type="InterPro" id="IPR000524">
    <property type="entry name" value="Tscrpt_reg_HTH_GntR"/>
</dbReference>
<keyword evidence="2" id="KW-0238">DNA-binding</keyword>
<dbReference type="PANTHER" id="PTHR44846:SF1">
    <property type="entry name" value="MANNOSYL-D-GLYCERATE TRANSPORT_METABOLISM SYSTEM REPRESSOR MNGR-RELATED"/>
    <property type="match status" value="1"/>
</dbReference>
<evidence type="ECO:0000256" key="1">
    <source>
        <dbReference type="ARBA" id="ARBA00023015"/>
    </source>
</evidence>
<protein>
    <submittedName>
        <fullName evidence="5">Phosphonate metabolism transcriptional regulator PhnF</fullName>
    </submittedName>
</protein>
<dbReference type="RefSeq" id="WP_188911433.1">
    <property type="nucleotide sequence ID" value="NZ_BMMF01000004.1"/>
</dbReference>
<dbReference type="GO" id="GO:0003677">
    <property type="term" value="F:DNA binding"/>
    <property type="evidence" value="ECO:0007669"/>
    <property type="project" value="UniProtKB-KW"/>
</dbReference>
<dbReference type="PRINTS" id="PR00035">
    <property type="entry name" value="HTHGNTR"/>
</dbReference>
<dbReference type="SMART" id="SM00866">
    <property type="entry name" value="UTRA"/>
    <property type="match status" value="1"/>
</dbReference>
<feature type="domain" description="HTH gntR-type" evidence="4">
    <location>
        <begin position="23"/>
        <end position="91"/>
    </location>
</feature>
<evidence type="ECO:0000256" key="3">
    <source>
        <dbReference type="ARBA" id="ARBA00023163"/>
    </source>
</evidence>
<dbReference type="Pfam" id="PF07702">
    <property type="entry name" value="UTRA"/>
    <property type="match status" value="1"/>
</dbReference>
<dbReference type="GO" id="GO:0003700">
    <property type="term" value="F:DNA-binding transcription factor activity"/>
    <property type="evidence" value="ECO:0007669"/>
    <property type="project" value="InterPro"/>
</dbReference>
<dbReference type="InterPro" id="IPR050679">
    <property type="entry name" value="Bact_HTH_transcr_reg"/>
</dbReference>
<organism evidence="5 6">
    <name type="scientific">Salinarimonas ramus</name>
    <dbReference type="NCBI Taxonomy" id="690164"/>
    <lineage>
        <taxon>Bacteria</taxon>
        <taxon>Pseudomonadati</taxon>
        <taxon>Pseudomonadota</taxon>
        <taxon>Alphaproteobacteria</taxon>
        <taxon>Hyphomicrobiales</taxon>
        <taxon>Salinarimonadaceae</taxon>
        <taxon>Salinarimonas</taxon>
    </lineage>
</organism>
<proteinExistence type="predicted"/>
<dbReference type="PANTHER" id="PTHR44846">
    <property type="entry name" value="MANNOSYL-D-GLYCERATE TRANSPORT/METABOLISM SYSTEM REPRESSOR MNGR-RELATED"/>
    <property type="match status" value="1"/>
</dbReference>
<comment type="caution">
    <text evidence="5">The sequence shown here is derived from an EMBL/GenBank/DDBJ whole genome shotgun (WGS) entry which is preliminary data.</text>
</comment>
<gene>
    <name evidence="5" type="ORF">GCM10011322_15880</name>
</gene>
<dbReference type="CDD" id="cd07377">
    <property type="entry name" value="WHTH_GntR"/>
    <property type="match status" value="1"/>
</dbReference>
<dbReference type="InterPro" id="IPR028978">
    <property type="entry name" value="Chorismate_lyase_/UTRA_dom_sf"/>
</dbReference>
<dbReference type="GO" id="GO:0045892">
    <property type="term" value="P:negative regulation of DNA-templated transcription"/>
    <property type="evidence" value="ECO:0007669"/>
    <property type="project" value="TreeGrafter"/>
</dbReference>
<dbReference type="SUPFAM" id="SSF46785">
    <property type="entry name" value="Winged helix' DNA-binding domain"/>
    <property type="match status" value="1"/>
</dbReference>
<name>A0A917Q625_9HYPH</name>
<dbReference type="InterPro" id="IPR036390">
    <property type="entry name" value="WH_DNA-bd_sf"/>
</dbReference>
<dbReference type="InterPro" id="IPR011663">
    <property type="entry name" value="UTRA"/>
</dbReference>
<accession>A0A917Q625</accession>
<evidence type="ECO:0000256" key="2">
    <source>
        <dbReference type="ARBA" id="ARBA00023125"/>
    </source>
</evidence>
<dbReference type="Gene3D" id="1.10.10.10">
    <property type="entry name" value="Winged helix-like DNA-binding domain superfamily/Winged helix DNA-binding domain"/>
    <property type="match status" value="1"/>
</dbReference>
<dbReference type="AlphaFoldDB" id="A0A917Q625"/>
<keyword evidence="6" id="KW-1185">Reference proteome</keyword>
<dbReference type="SMART" id="SM00345">
    <property type="entry name" value="HTH_GNTR"/>
    <property type="match status" value="1"/>
</dbReference>
<dbReference type="EMBL" id="BMMF01000004">
    <property type="protein sequence ID" value="GGK30184.1"/>
    <property type="molecule type" value="Genomic_DNA"/>
</dbReference>
<dbReference type="PROSITE" id="PS50949">
    <property type="entry name" value="HTH_GNTR"/>
    <property type="match status" value="1"/>
</dbReference>
<dbReference type="InterPro" id="IPR012702">
    <property type="entry name" value="CP_lyase_PhnF"/>
</dbReference>
<keyword evidence="3" id="KW-0804">Transcription</keyword>
<dbReference type="Gene3D" id="3.40.1410.10">
    <property type="entry name" value="Chorismate lyase-like"/>
    <property type="match status" value="1"/>
</dbReference>
<keyword evidence="1" id="KW-0805">Transcription regulation</keyword>
<dbReference type="NCBIfam" id="TIGR02325">
    <property type="entry name" value="C_P_lyase_phnF"/>
    <property type="match status" value="1"/>
</dbReference>
<dbReference type="SUPFAM" id="SSF64288">
    <property type="entry name" value="Chorismate lyase-like"/>
    <property type="match status" value="1"/>
</dbReference>
<evidence type="ECO:0000313" key="6">
    <source>
        <dbReference type="Proteomes" id="UP000600449"/>
    </source>
</evidence>
<reference evidence="5 6" key="1">
    <citation type="journal article" date="2014" name="Int. J. Syst. Evol. Microbiol.">
        <title>Complete genome sequence of Corynebacterium casei LMG S-19264T (=DSM 44701T), isolated from a smear-ripened cheese.</title>
        <authorList>
            <consortium name="US DOE Joint Genome Institute (JGI-PGF)"/>
            <person name="Walter F."/>
            <person name="Albersmeier A."/>
            <person name="Kalinowski J."/>
            <person name="Ruckert C."/>
        </authorList>
    </citation>
    <scope>NUCLEOTIDE SEQUENCE [LARGE SCALE GENOMIC DNA]</scope>
    <source>
        <strain evidence="5 6">CGMCC 1.9161</strain>
    </source>
</reference>
<dbReference type="Pfam" id="PF00392">
    <property type="entry name" value="GntR"/>
    <property type="match status" value="1"/>
</dbReference>
<dbReference type="InterPro" id="IPR036388">
    <property type="entry name" value="WH-like_DNA-bd_sf"/>
</dbReference>
<evidence type="ECO:0000259" key="4">
    <source>
        <dbReference type="PROSITE" id="PS50949"/>
    </source>
</evidence>
<evidence type="ECO:0000313" key="5">
    <source>
        <dbReference type="EMBL" id="GGK30184.1"/>
    </source>
</evidence>
<dbReference type="Proteomes" id="UP000600449">
    <property type="component" value="Unassembled WGS sequence"/>
</dbReference>